<feature type="region of interest" description="Disordered" evidence="1">
    <location>
        <begin position="59"/>
        <end position="82"/>
    </location>
</feature>
<dbReference type="Proteomes" id="UP000310108">
    <property type="component" value="Unassembled WGS sequence"/>
</dbReference>
<evidence type="ECO:0000256" key="1">
    <source>
        <dbReference type="SAM" id="MobiDB-lite"/>
    </source>
</evidence>
<evidence type="ECO:0000313" key="3">
    <source>
        <dbReference type="EMBL" id="TKW53299.1"/>
    </source>
</evidence>
<feature type="transmembrane region" description="Helical" evidence="2">
    <location>
        <begin position="86"/>
        <end position="108"/>
    </location>
</feature>
<keyword evidence="4" id="KW-1185">Reference proteome</keyword>
<keyword evidence="2" id="KW-0812">Transmembrane</keyword>
<gene>
    <name evidence="3" type="ORF">CTA1_2349</name>
</gene>
<keyword evidence="2" id="KW-1133">Transmembrane helix</keyword>
<feature type="compositionally biased region" description="Basic residues" evidence="1">
    <location>
        <begin position="612"/>
        <end position="623"/>
    </location>
</feature>
<feature type="compositionally biased region" description="Polar residues" evidence="1">
    <location>
        <begin position="357"/>
        <end position="371"/>
    </location>
</feature>
<feature type="compositionally biased region" description="Pro residues" evidence="1">
    <location>
        <begin position="174"/>
        <end position="196"/>
    </location>
</feature>
<dbReference type="EMBL" id="PJEX01000192">
    <property type="protein sequence ID" value="TKW53299.1"/>
    <property type="molecule type" value="Genomic_DNA"/>
</dbReference>
<feature type="compositionally biased region" description="Polar residues" evidence="1">
    <location>
        <begin position="202"/>
        <end position="216"/>
    </location>
</feature>
<comment type="caution">
    <text evidence="3">The sequence shown here is derived from an EMBL/GenBank/DDBJ whole genome shotgun (WGS) entry which is preliminary data.</text>
</comment>
<evidence type="ECO:0000256" key="2">
    <source>
        <dbReference type="SAM" id="Phobius"/>
    </source>
</evidence>
<evidence type="ECO:0000313" key="4">
    <source>
        <dbReference type="Proteomes" id="UP000310108"/>
    </source>
</evidence>
<dbReference type="OrthoDB" id="4850906at2759"/>
<accession>A0A4U6XDL4</accession>
<protein>
    <submittedName>
        <fullName evidence="3">Uncharacterized protein</fullName>
    </submittedName>
</protein>
<sequence>MVAQPPNTAARQESAPQPSGQGPTPTACVQVKELLERQDDDDTTRITITQTLPRTLSTRTATVTLHGEIPTEPPPRSSEGVSNQQLGAIIGGTCATIVTLLLLGCWILRRRRKNKTSVKSPRGGNPPFPSAPLRPTPWSPRSSTGPGGRQRSRRPSMNTSPSSSGEDFLDDKYSPPPPDSGPQRPPPTYSRPPPDPVHTEASPASENPKSPASSNPGHIPHPPTAPDSSKYPPKFVPTAGKQRPSTNYSASWAPPSIDRSGAYPVQHQSDFALPSSSRPLSTFQSGPFKSGVTAMPRDGPLKAGTAPTPGPSVSISTPPSPHSHRPKIITADPGRISTSSSKPKHAPGSPGHGRTGMISSIGNTPRATPSLRQPPTPVLPAPFSGLHGEKKTVKFPDILEESIPELPVDSDLSPEHAKGNKKSSPSPPSPRQNHHSNGGGESTSPELQDEDQPELSGLEIPEDPAALTPKSMVADEANGQKSFPVESPSGLKSPASGSQSRAPSPEIIDVNQEPPLEGFNEPVPRTPTSPQTAPMTYSSYWHVQSSPAPPTTTYRRAPPLPSDSYYYGHDHIPHHPPPAPPSSHAAEVYRTEHAELPQAKPVRAAGREGRQKNKNKNKTKTKILIKTKALVYFSMREGDKDNRKRSPTRR</sequence>
<proteinExistence type="predicted"/>
<feature type="region of interest" description="Disordered" evidence="1">
    <location>
        <begin position="1"/>
        <end position="26"/>
    </location>
</feature>
<name>A0A4U6XDL4_9PEZI</name>
<feature type="region of interest" description="Disordered" evidence="1">
    <location>
        <begin position="114"/>
        <end position="623"/>
    </location>
</feature>
<keyword evidence="2" id="KW-0472">Membrane</keyword>
<reference evidence="3 4" key="1">
    <citation type="journal article" date="2019" name="PLoS ONE">
        <title>Comparative genome analysis indicates high evolutionary potential of pathogenicity genes in Colletotrichum tanaceti.</title>
        <authorList>
            <person name="Lelwala R.V."/>
            <person name="Korhonen P.K."/>
            <person name="Young N.D."/>
            <person name="Scott J.B."/>
            <person name="Ades P.A."/>
            <person name="Gasser R.B."/>
            <person name="Taylor P.W.J."/>
        </authorList>
    </citation>
    <scope>NUCLEOTIDE SEQUENCE [LARGE SCALE GENOMIC DNA]</scope>
    <source>
        <strain evidence="3">BRIP57314</strain>
    </source>
</reference>
<feature type="compositionally biased region" description="Polar residues" evidence="1">
    <location>
        <begin position="266"/>
        <end position="287"/>
    </location>
</feature>
<feature type="compositionally biased region" description="Polar residues" evidence="1">
    <location>
        <begin position="526"/>
        <end position="546"/>
    </location>
</feature>
<feature type="compositionally biased region" description="Pro residues" evidence="1">
    <location>
        <begin position="124"/>
        <end position="138"/>
    </location>
</feature>
<dbReference type="AlphaFoldDB" id="A0A4U6XDL4"/>
<feature type="compositionally biased region" description="Polar residues" evidence="1">
    <location>
        <begin position="1"/>
        <end position="24"/>
    </location>
</feature>
<organism evidence="3 4">
    <name type="scientific">Colletotrichum tanaceti</name>
    <dbReference type="NCBI Taxonomy" id="1306861"/>
    <lineage>
        <taxon>Eukaryota</taxon>
        <taxon>Fungi</taxon>
        <taxon>Dikarya</taxon>
        <taxon>Ascomycota</taxon>
        <taxon>Pezizomycotina</taxon>
        <taxon>Sordariomycetes</taxon>
        <taxon>Hypocreomycetidae</taxon>
        <taxon>Glomerellales</taxon>
        <taxon>Glomerellaceae</taxon>
        <taxon>Colletotrichum</taxon>
        <taxon>Colletotrichum destructivum species complex</taxon>
    </lineage>
</organism>